<feature type="transmembrane region" description="Helical" evidence="7">
    <location>
        <begin position="316"/>
        <end position="334"/>
    </location>
</feature>
<evidence type="ECO:0000256" key="1">
    <source>
        <dbReference type="ARBA" id="ARBA00004141"/>
    </source>
</evidence>
<dbReference type="InterPro" id="IPR039421">
    <property type="entry name" value="Type_1_exporter"/>
</dbReference>
<dbReference type="SMART" id="SM00382">
    <property type="entry name" value="AAA"/>
    <property type="match status" value="1"/>
</dbReference>
<evidence type="ECO:0000256" key="2">
    <source>
        <dbReference type="ARBA" id="ARBA00022692"/>
    </source>
</evidence>
<dbReference type="PROSITE" id="PS00211">
    <property type="entry name" value="ABC_TRANSPORTER_1"/>
    <property type="match status" value="1"/>
</dbReference>
<feature type="transmembrane region" description="Helical" evidence="7">
    <location>
        <begin position="47"/>
        <end position="72"/>
    </location>
</feature>
<reference evidence="10 11" key="1">
    <citation type="submission" date="2019-08" db="EMBL/GenBank/DDBJ databases">
        <authorList>
            <person name="Chen S.-C."/>
            <person name="Lai M.-C."/>
            <person name="You Y.-T."/>
        </authorList>
    </citation>
    <scope>NUCLEOTIDE SEQUENCE [LARGE SCALE GENOMIC DNA]</scope>
    <source>
        <strain evidence="10 11">P2F9704a</strain>
    </source>
</reference>
<proteinExistence type="predicted"/>
<feature type="transmembrane region" description="Helical" evidence="7">
    <location>
        <begin position="102"/>
        <end position="123"/>
    </location>
</feature>
<evidence type="ECO:0000259" key="9">
    <source>
        <dbReference type="PROSITE" id="PS50929"/>
    </source>
</evidence>
<dbReference type="PANTHER" id="PTHR24221:SF654">
    <property type="entry name" value="ATP-BINDING CASSETTE SUB-FAMILY B MEMBER 6"/>
    <property type="match status" value="1"/>
</dbReference>
<dbReference type="AlphaFoldDB" id="A0ABD4THL4"/>
<protein>
    <submittedName>
        <fullName evidence="10">ABC transporter ATP-binding protein</fullName>
    </submittedName>
</protein>
<dbReference type="EMBL" id="VOTZ01000006">
    <property type="protein sequence ID" value="MCQ1538186.1"/>
    <property type="molecule type" value="Genomic_DNA"/>
</dbReference>
<dbReference type="RefSeq" id="WP_255332132.1">
    <property type="nucleotide sequence ID" value="NZ_VOTZ01000006.1"/>
</dbReference>
<feature type="domain" description="ABC transporter" evidence="8">
    <location>
        <begin position="383"/>
        <end position="616"/>
    </location>
</feature>
<evidence type="ECO:0000313" key="10">
    <source>
        <dbReference type="EMBL" id="MCQ1538186.1"/>
    </source>
</evidence>
<name>A0ABD4THL4_9EURY</name>
<evidence type="ECO:0000256" key="6">
    <source>
        <dbReference type="ARBA" id="ARBA00023136"/>
    </source>
</evidence>
<dbReference type="Gene3D" id="3.40.50.300">
    <property type="entry name" value="P-loop containing nucleotide triphosphate hydrolases"/>
    <property type="match status" value="1"/>
</dbReference>
<evidence type="ECO:0000256" key="7">
    <source>
        <dbReference type="SAM" id="Phobius"/>
    </source>
</evidence>
<comment type="subcellular location">
    <subcellularLocation>
        <location evidence="1">Membrane</location>
        <topology evidence="1">Multi-pass membrane protein</topology>
    </subcellularLocation>
</comment>
<dbReference type="InterPro" id="IPR017871">
    <property type="entry name" value="ABC_transporter-like_CS"/>
</dbReference>
<dbReference type="PANTHER" id="PTHR24221">
    <property type="entry name" value="ATP-BINDING CASSETTE SUB-FAMILY B"/>
    <property type="match status" value="1"/>
</dbReference>
<organism evidence="10 11">
    <name type="scientific">Methanocalculus taiwanensis</name>
    <dbReference type="NCBI Taxonomy" id="106207"/>
    <lineage>
        <taxon>Archaea</taxon>
        <taxon>Methanobacteriati</taxon>
        <taxon>Methanobacteriota</taxon>
        <taxon>Stenosarchaea group</taxon>
        <taxon>Methanomicrobia</taxon>
        <taxon>Methanomicrobiales</taxon>
        <taxon>Methanocalculaceae</taxon>
        <taxon>Methanocalculus</taxon>
    </lineage>
</organism>
<dbReference type="Proteomes" id="UP001524383">
    <property type="component" value="Unassembled WGS sequence"/>
</dbReference>
<dbReference type="Pfam" id="PF00664">
    <property type="entry name" value="ABC_membrane"/>
    <property type="match status" value="1"/>
</dbReference>
<dbReference type="PROSITE" id="PS50929">
    <property type="entry name" value="ABC_TM1F"/>
    <property type="match status" value="1"/>
</dbReference>
<dbReference type="GO" id="GO:0005524">
    <property type="term" value="F:ATP binding"/>
    <property type="evidence" value="ECO:0007669"/>
    <property type="project" value="UniProtKB-KW"/>
</dbReference>
<dbReference type="SUPFAM" id="SSF52540">
    <property type="entry name" value="P-loop containing nucleoside triphosphate hydrolases"/>
    <property type="match status" value="1"/>
</dbReference>
<dbReference type="PROSITE" id="PS50893">
    <property type="entry name" value="ABC_TRANSPORTER_2"/>
    <property type="match status" value="1"/>
</dbReference>
<evidence type="ECO:0000256" key="3">
    <source>
        <dbReference type="ARBA" id="ARBA00022741"/>
    </source>
</evidence>
<keyword evidence="11" id="KW-1185">Reference proteome</keyword>
<dbReference type="Gene3D" id="1.20.1560.10">
    <property type="entry name" value="ABC transporter type 1, transmembrane domain"/>
    <property type="match status" value="1"/>
</dbReference>
<keyword evidence="4 10" id="KW-0067">ATP-binding</keyword>
<feature type="transmembrane region" description="Helical" evidence="7">
    <location>
        <begin position="205"/>
        <end position="223"/>
    </location>
</feature>
<accession>A0ABD4THL4</accession>
<feature type="transmembrane region" description="Helical" evidence="7">
    <location>
        <begin position="288"/>
        <end position="310"/>
    </location>
</feature>
<keyword evidence="6 7" id="KW-0472">Membrane</keyword>
<evidence type="ECO:0000256" key="4">
    <source>
        <dbReference type="ARBA" id="ARBA00022840"/>
    </source>
</evidence>
<gene>
    <name evidence="10" type="ORF">FTO68_04160</name>
</gene>
<dbReference type="InterPro" id="IPR027417">
    <property type="entry name" value="P-loop_NTPase"/>
</dbReference>
<evidence type="ECO:0000259" key="8">
    <source>
        <dbReference type="PROSITE" id="PS50893"/>
    </source>
</evidence>
<dbReference type="FunFam" id="3.40.50.300:FF:000218">
    <property type="entry name" value="Multidrug ABC transporter ATP-binding protein"/>
    <property type="match status" value="1"/>
</dbReference>
<evidence type="ECO:0000313" key="11">
    <source>
        <dbReference type="Proteomes" id="UP001524383"/>
    </source>
</evidence>
<dbReference type="Pfam" id="PF00005">
    <property type="entry name" value="ABC_tran"/>
    <property type="match status" value="1"/>
</dbReference>
<evidence type="ECO:0000256" key="5">
    <source>
        <dbReference type="ARBA" id="ARBA00022989"/>
    </source>
</evidence>
<keyword evidence="3" id="KW-0547">Nucleotide-binding</keyword>
<dbReference type="SUPFAM" id="SSF90123">
    <property type="entry name" value="ABC transporter transmembrane region"/>
    <property type="match status" value="1"/>
</dbReference>
<comment type="caution">
    <text evidence="10">The sequence shown here is derived from an EMBL/GenBank/DDBJ whole genome shotgun (WGS) entry which is preliminary data.</text>
</comment>
<dbReference type="InterPro" id="IPR003439">
    <property type="entry name" value="ABC_transporter-like_ATP-bd"/>
</dbReference>
<feature type="domain" description="ABC transmembrane type-1" evidence="9">
    <location>
        <begin position="48"/>
        <end position="349"/>
    </location>
</feature>
<dbReference type="InterPro" id="IPR011527">
    <property type="entry name" value="ABC1_TM_dom"/>
</dbReference>
<dbReference type="GO" id="GO:0016020">
    <property type="term" value="C:membrane"/>
    <property type="evidence" value="ECO:0007669"/>
    <property type="project" value="UniProtKB-SubCell"/>
</dbReference>
<dbReference type="InterPro" id="IPR003593">
    <property type="entry name" value="AAA+_ATPase"/>
</dbReference>
<keyword evidence="5 7" id="KW-1133">Transmembrane helix</keyword>
<dbReference type="InterPro" id="IPR036640">
    <property type="entry name" value="ABC1_TM_sf"/>
</dbReference>
<sequence>MTEQILHAGYVAQMMHSMKYRLSRELKRYKRTYTILEYYSRGLKLHLLALVIFSMLLGLMETFQIVLLYPILNASFDLTEAGLPFFEPMYDLVRTYINLPEVIAFCLLFIGFVILTFFATIIYKITSLQFTKAVIVKTKGSIFDKLKENDYRYFVENKQGDVLYNVVSAPGKIRIFLDYATRIFSDMVVALTVLVTLFFMSPVAMGILLAGGIGFIIVVRFVGNRVSYLIGKVQMQSISSENAVISQYIQGLRQIRSVHADSYWQKQYTKALRTYWDKYTRYRFTETLPAVLLQMLFFIGIAGVVIALFYIHADRFIYVLPLIGTFAFSALKILPRLSNIGQHNMQMMDAYPDLERIHAFLNDRRYNTIQNGTVPFEELTSDIVYEDVGFRYYKAQDLIENLNLTIHKNKVTALVGHSGSGKSTIISLLLRYYDVTSGRILLNGIDLREFDIATFLEKIGYVSQDTFIYNASVRENIAFGGDYTNEQIIAAAERANIHAFITSLRDDYDSIVGDQGLKLSGGEKQRIAIARALIREPEILVLDEATSNLDNESEAIVQESINQISKTVTTFIVAHRLSTIRRADIIYVMSKGRVVESGSHENLMEKQGRYYELYKRSG</sequence>
<keyword evidence="2 7" id="KW-0812">Transmembrane</keyword>